<evidence type="ECO:0000313" key="11">
    <source>
        <dbReference type="Proteomes" id="UP001430848"/>
    </source>
</evidence>
<dbReference type="Pfam" id="PF06155">
    <property type="entry name" value="GBBH-like_N"/>
    <property type="match status" value="1"/>
</dbReference>
<keyword evidence="6" id="KW-0408">Iron</keyword>
<comment type="similarity">
    <text evidence="3">Belongs to the gamma-BBH/TMLD family.</text>
</comment>
<evidence type="ECO:0000256" key="2">
    <source>
        <dbReference type="ARBA" id="ARBA00001974"/>
    </source>
</evidence>
<keyword evidence="5" id="KW-0560">Oxidoreductase</keyword>
<dbReference type="PANTHER" id="PTHR43872:SF1">
    <property type="entry name" value="MONOOXYGENASE, PUTATIVE (AFU_ORTHOLOGUE AFUA_8G02570)-RELATED"/>
    <property type="match status" value="1"/>
</dbReference>
<evidence type="ECO:0000256" key="7">
    <source>
        <dbReference type="ARBA" id="ARBA00023033"/>
    </source>
</evidence>
<dbReference type="Gene3D" id="3.60.130.10">
    <property type="entry name" value="Clavaminate synthase-like"/>
    <property type="match status" value="1"/>
</dbReference>
<evidence type="ECO:0000259" key="9">
    <source>
        <dbReference type="Pfam" id="PF06155"/>
    </source>
</evidence>
<feature type="domain" description="Gamma-butyrobetaine hydroxylase-like N-terminal" evidence="9">
    <location>
        <begin position="78"/>
        <end position="142"/>
    </location>
</feature>
<protein>
    <recommendedName>
        <fullName evidence="12">Monooxygenase</fullName>
    </recommendedName>
</protein>
<dbReference type="InterPro" id="IPR051820">
    <property type="entry name" value="FAD-binding_MO"/>
</dbReference>
<dbReference type="EMBL" id="JAKNSF020000082">
    <property type="protein sequence ID" value="KAK7719098.1"/>
    <property type="molecule type" value="Genomic_DNA"/>
</dbReference>
<dbReference type="Gene3D" id="3.30.2020.30">
    <property type="match status" value="1"/>
</dbReference>
<evidence type="ECO:0000259" key="8">
    <source>
        <dbReference type="Pfam" id="PF02668"/>
    </source>
</evidence>
<evidence type="ECO:0000256" key="3">
    <source>
        <dbReference type="ARBA" id="ARBA00008654"/>
    </source>
</evidence>
<evidence type="ECO:0000313" key="10">
    <source>
        <dbReference type="EMBL" id="KAK7719098.1"/>
    </source>
</evidence>
<reference evidence="10 11" key="1">
    <citation type="submission" date="2024-02" db="EMBL/GenBank/DDBJ databases">
        <title>De novo assembly and annotation of 12 fungi associated with fruit tree decline syndrome in Ontario, Canada.</title>
        <authorList>
            <person name="Sulman M."/>
            <person name="Ellouze W."/>
            <person name="Ilyukhin E."/>
        </authorList>
    </citation>
    <scope>NUCLEOTIDE SEQUENCE [LARGE SCALE GENOMIC DNA]</scope>
    <source>
        <strain evidence="10 11">M169</strain>
    </source>
</reference>
<name>A0ABR1NXP7_DIAER</name>
<dbReference type="SUPFAM" id="SSF51905">
    <property type="entry name" value="FAD/NAD(P)-binding domain"/>
    <property type="match status" value="1"/>
</dbReference>
<keyword evidence="11" id="KW-1185">Reference proteome</keyword>
<feature type="domain" description="TauD/TfdA-like" evidence="8">
    <location>
        <begin position="192"/>
        <end position="368"/>
    </location>
</feature>
<evidence type="ECO:0000256" key="6">
    <source>
        <dbReference type="ARBA" id="ARBA00023004"/>
    </source>
</evidence>
<dbReference type="Pfam" id="PF02668">
    <property type="entry name" value="TauD"/>
    <property type="match status" value="1"/>
</dbReference>
<dbReference type="PANTHER" id="PTHR43872">
    <property type="entry name" value="MONOOXYGENASE, PUTATIVE (AFU_ORTHOLOGUE AFUA_8G02570)-RELATED"/>
    <property type="match status" value="1"/>
</dbReference>
<keyword evidence="4" id="KW-0479">Metal-binding</keyword>
<dbReference type="InterPro" id="IPR042098">
    <property type="entry name" value="TauD-like_sf"/>
</dbReference>
<dbReference type="InterPro" id="IPR010376">
    <property type="entry name" value="GBBH-like_N"/>
</dbReference>
<gene>
    <name evidence="10" type="ORF">SLS63_010248</name>
</gene>
<evidence type="ECO:0000256" key="5">
    <source>
        <dbReference type="ARBA" id="ARBA00023002"/>
    </source>
</evidence>
<comment type="cofactor">
    <cofactor evidence="2">
        <name>FAD</name>
        <dbReference type="ChEBI" id="CHEBI:57692"/>
    </cofactor>
</comment>
<comment type="caution">
    <text evidence="10">The sequence shown here is derived from an EMBL/GenBank/DDBJ whole genome shotgun (WGS) entry which is preliminary data.</text>
</comment>
<dbReference type="InterPro" id="IPR003819">
    <property type="entry name" value="TauD/TfdA-like"/>
</dbReference>
<proteinExistence type="inferred from homology"/>
<dbReference type="Pfam" id="PF13738">
    <property type="entry name" value="Pyr_redox_3"/>
    <property type="match status" value="1"/>
</dbReference>
<dbReference type="Proteomes" id="UP001430848">
    <property type="component" value="Unassembled WGS sequence"/>
</dbReference>
<dbReference type="SUPFAM" id="SSF51197">
    <property type="entry name" value="Clavaminate synthase-like"/>
    <property type="match status" value="1"/>
</dbReference>
<dbReference type="InterPro" id="IPR036188">
    <property type="entry name" value="FAD/NAD-bd_sf"/>
</dbReference>
<evidence type="ECO:0000256" key="4">
    <source>
        <dbReference type="ARBA" id="ARBA00022723"/>
    </source>
</evidence>
<comment type="cofactor">
    <cofactor evidence="1">
        <name>Fe(2+)</name>
        <dbReference type="ChEBI" id="CHEBI:29033"/>
    </cofactor>
</comment>
<accession>A0ABR1NXP7</accession>
<dbReference type="InterPro" id="IPR038492">
    <property type="entry name" value="GBBH-like_N_sf"/>
</dbReference>
<sequence>MHAVTRLARTRVMQFGRDTAPFRCLLSTTRCLPKNNFAAEQSTANTRALLRTSLESRNAIHAQRSYATALSNSNKRSRVPISVDGKTVEFSSILLRDFCQCPSCVHESTNQRLFSAADIPANIQARSIEIDSASGSANIEWTNDAPGFGEDHTTKVSVAALRELIQAGSLPGFGRDIHEAQILWTKEPLDNLEDFDYNEYMQDDQQVYKLIRQLRTDGLAFVTNVPGEVESLAMIATRIGPIKDTFYGHTWDANNAAYTSADLGFHTDLLYFQNPPHVQLLYCIQSASKGGASVFADAYKSAVDLFHSDPDAFETLVTVPVNYHYNHPNDNVYRTTKPVIELGSLRIGDMAYTCVQDYVKDWNELSLKNDGCGWNDAVLVDHMLKINWGPPFLAPFSNHQDPMLQGGTPGPPLSALNDKVDAWHEAASKFNALLQRPEYLFERKMDPGPTQPTNYCRCGVRIKALQCFTFPRIVAFNPSLYCSAMSRRRQANAHTAAAPTGETIAHDVLIIGAGLAGINTAYRLQTRMPHLTFAILEARNDIGGTWDMFRYPGVRSDSDMYTYGFTWHPWRHRLFGDGHEIMSYLHECVSTYGLNKWLNLEHKVVKADWLSEIQRWTVQVDHNGYPKTYVAKWLIPSTGLFDYHKPFPAVIPGIDTFQGKVIHPQFWPADYDYAGKKIVIIGSGSTAIGLLPALAKNGAQHVTMLQRSPSWIVSTPNPDIKPGLIGRLLPTATLNWLHHVSWNISMSIFTSMCSRFPSMMRKLITGETRKLLPAKTPLDPHFVPAYSPWEQRLCVTPDGDFYRALHTDKADVVTGTIRTVTADGILLDDGRALEADVIVTATGWRMHFAGGIPITVDKEPVAWPNRLIWNGCMVQDVPNMFYTWGYTNAAWTLGADETARIACRLLKHMEREGNNVAVPRTPDGFETEKEPMWKLSSTYASAGNQNLPKYGSKGPWRPRGNVLLDLLHARWGNVTKGLEFLS</sequence>
<keyword evidence="7" id="KW-0503">Monooxygenase</keyword>
<evidence type="ECO:0008006" key="12">
    <source>
        <dbReference type="Google" id="ProtNLM"/>
    </source>
</evidence>
<dbReference type="Gene3D" id="3.50.50.60">
    <property type="entry name" value="FAD/NAD(P)-binding domain"/>
    <property type="match status" value="1"/>
</dbReference>
<evidence type="ECO:0000256" key="1">
    <source>
        <dbReference type="ARBA" id="ARBA00001954"/>
    </source>
</evidence>
<organism evidence="10 11">
    <name type="scientific">Diaporthe eres</name>
    <name type="common">Phomopsis oblonga</name>
    <dbReference type="NCBI Taxonomy" id="83184"/>
    <lineage>
        <taxon>Eukaryota</taxon>
        <taxon>Fungi</taxon>
        <taxon>Dikarya</taxon>
        <taxon>Ascomycota</taxon>
        <taxon>Pezizomycotina</taxon>
        <taxon>Sordariomycetes</taxon>
        <taxon>Sordariomycetidae</taxon>
        <taxon>Diaporthales</taxon>
        <taxon>Diaporthaceae</taxon>
        <taxon>Diaporthe</taxon>
        <taxon>Diaporthe eres species complex</taxon>
    </lineage>
</organism>